<dbReference type="EMBL" id="CAJVPM010028244">
    <property type="protein sequence ID" value="CAG8669118.1"/>
    <property type="molecule type" value="Genomic_DNA"/>
</dbReference>
<gene>
    <name evidence="1" type="ORF">SCALOS_LOCUS9309</name>
</gene>
<dbReference type="Proteomes" id="UP000789860">
    <property type="component" value="Unassembled WGS sequence"/>
</dbReference>
<protein>
    <submittedName>
        <fullName evidence="1">10013_t:CDS:1</fullName>
    </submittedName>
</protein>
<reference evidence="1" key="1">
    <citation type="submission" date="2021-06" db="EMBL/GenBank/DDBJ databases">
        <authorList>
            <person name="Kallberg Y."/>
            <person name="Tangrot J."/>
            <person name="Rosling A."/>
        </authorList>
    </citation>
    <scope>NUCLEOTIDE SEQUENCE</scope>
    <source>
        <strain evidence="1">AU212A</strain>
    </source>
</reference>
<keyword evidence="2" id="KW-1185">Reference proteome</keyword>
<evidence type="ECO:0000313" key="2">
    <source>
        <dbReference type="Proteomes" id="UP000789860"/>
    </source>
</evidence>
<sequence>SSETDMATTFVAFFNKSDEQFYMNNLREQFTYVRNLCEQVMRVIM</sequence>
<feature type="non-terminal residue" evidence="1">
    <location>
        <position position="1"/>
    </location>
</feature>
<proteinExistence type="predicted"/>
<comment type="caution">
    <text evidence="1">The sequence shown here is derived from an EMBL/GenBank/DDBJ whole genome shotgun (WGS) entry which is preliminary data.</text>
</comment>
<evidence type="ECO:0000313" key="1">
    <source>
        <dbReference type="EMBL" id="CAG8669118.1"/>
    </source>
</evidence>
<organism evidence="1 2">
    <name type="scientific">Scutellospora calospora</name>
    <dbReference type="NCBI Taxonomy" id="85575"/>
    <lineage>
        <taxon>Eukaryota</taxon>
        <taxon>Fungi</taxon>
        <taxon>Fungi incertae sedis</taxon>
        <taxon>Mucoromycota</taxon>
        <taxon>Glomeromycotina</taxon>
        <taxon>Glomeromycetes</taxon>
        <taxon>Diversisporales</taxon>
        <taxon>Gigasporaceae</taxon>
        <taxon>Scutellospora</taxon>
    </lineage>
</organism>
<name>A0ACA9NQ34_9GLOM</name>
<accession>A0ACA9NQ34</accession>